<dbReference type="InterPro" id="IPR013725">
    <property type="entry name" value="DNA_replication_fac_RFC1_C"/>
</dbReference>
<feature type="compositionally biased region" description="Low complexity" evidence="10">
    <location>
        <begin position="186"/>
        <end position="196"/>
    </location>
</feature>
<evidence type="ECO:0000256" key="4">
    <source>
        <dbReference type="ARBA" id="ARBA00022705"/>
    </source>
</evidence>
<dbReference type="InterPro" id="IPR003959">
    <property type="entry name" value="ATPase_AAA_core"/>
</dbReference>
<evidence type="ECO:0000256" key="1">
    <source>
        <dbReference type="ARBA" id="ARBA00004123"/>
    </source>
</evidence>
<keyword evidence="6 8" id="KW-0067">ATP-binding</keyword>
<dbReference type="SMART" id="SM00382">
    <property type="entry name" value="AAA"/>
    <property type="match status" value="1"/>
</dbReference>
<evidence type="ECO:0000313" key="13">
    <source>
        <dbReference type="Proteomes" id="UP001148786"/>
    </source>
</evidence>
<dbReference type="Gene3D" id="3.40.50.300">
    <property type="entry name" value="P-loop containing nucleotide triphosphate hydrolases"/>
    <property type="match status" value="1"/>
</dbReference>
<dbReference type="InterPro" id="IPR001357">
    <property type="entry name" value="BRCT_dom"/>
</dbReference>
<dbReference type="GO" id="GO:0003677">
    <property type="term" value="F:DNA binding"/>
    <property type="evidence" value="ECO:0007669"/>
    <property type="project" value="InterPro"/>
</dbReference>
<proteinExistence type="inferred from homology"/>
<dbReference type="GO" id="GO:0005634">
    <property type="term" value="C:nucleus"/>
    <property type="evidence" value="ECO:0007669"/>
    <property type="project" value="UniProtKB-SubCell"/>
</dbReference>
<keyword evidence="5 8" id="KW-0547">Nucleotide-binding</keyword>
<dbReference type="GO" id="GO:0005663">
    <property type="term" value="C:DNA replication factor C complex"/>
    <property type="evidence" value="ECO:0007669"/>
    <property type="project" value="InterPro"/>
</dbReference>
<dbReference type="SUPFAM" id="SSF52540">
    <property type="entry name" value="P-loop containing nucleoside triphosphate hydrolases"/>
    <property type="match status" value="1"/>
</dbReference>
<feature type="compositionally biased region" description="Basic residues" evidence="10">
    <location>
        <begin position="942"/>
        <end position="954"/>
    </location>
</feature>
<dbReference type="InterPro" id="IPR027417">
    <property type="entry name" value="P-loop_NTPase"/>
</dbReference>
<dbReference type="GO" id="GO:0006271">
    <property type="term" value="P:DNA strand elongation involved in DNA replication"/>
    <property type="evidence" value="ECO:0007669"/>
    <property type="project" value="UniProtKB-ARBA"/>
</dbReference>
<reference evidence="12" key="1">
    <citation type="submission" date="2022-07" db="EMBL/GenBank/DDBJ databases">
        <title>Genome Sequence of Agrocybe chaxingu.</title>
        <authorList>
            <person name="Buettner E."/>
        </authorList>
    </citation>
    <scope>NUCLEOTIDE SEQUENCE</scope>
    <source>
        <strain evidence="12">MP-N11</strain>
    </source>
</reference>
<comment type="caution">
    <text evidence="12">The sequence shown here is derived from an EMBL/GenBank/DDBJ whole genome shotgun (WGS) entry which is preliminary data.</text>
</comment>
<feature type="domain" description="BRCT" evidence="11">
    <location>
        <begin position="241"/>
        <end position="322"/>
    </location>
</feature>
<dbReference type="Pfam" id="PF00533">
    <property type="entry name" value="BRCT"/>
    <property type="match status" value="1"/>
</dbReference>
<keyword evidence="7 8" id="KW-0539">Nucleus</keyword>
<sequence>MAPSTKTAKLGKSINGGKDLRMFFGPGGSQPKAVPKATVMGLGVELSEARTKCFSESHHVMVIDDSDDEPLIPVKQPSVNRRPKAVLSSDDEDAPKRSPQKQAGLKRKKSTAVISSDEEGSTPPKKKPAVSAKKSNKPRPSTSKTNGKKRIKDEDYDMESPESSSEDEEFVDEEEEKPAKRRAPAKKPVASPSKSKPAPKPTPVKADSSNPPPPKKFDWAAKKAAQLAGPIAPGSKEVPDGAPDALAGLSLVFTGELSSFSRDEAINLAKRFGARVVLQPSSKTNYVVLGDNAGPSKIAAIKKHGLKTLSEDEFLHMIGTRKGLGNGKVDEKTRKKMEKEQEDIKKAAKEMEKQEQKDKKAGKTVDPSTQLWTVRYAPQNIKDICGNKGQVEKLQQWLHDWPTSLKSGFKKPGKNGMNVFRAVLITGPPGIGKTTSAHLCAKLEGFTPIEMNASDARSKKLVETGMNINNTSLDGFMKGGHETNSLGVAITDRSCLIMDEVDGMSAGDRGGVGALNALIKKSKIPIICIANDRQAQKLKPLIASTFSLPFHKPQVQAIRSRILSIAFKEKLKIPANVVDQLINGAQSDIRQVLNMLSTWKLSNNAMDFDEGKNLAKMNEKHSILSPFDITSKLLGPYVFSHTSRETLGDKMEYYFQDHSFVPLFIQENYLKTQPARLRNQDGPEKAMHELRLLDRAASSISDGDLVDALIHGPEQHWGLMPLHAICSTVVPAFNVYGNAPHYGGPNPLTFPQYERFLFDHKHFLIVRLSLLCRWLGQNSKQGKLSRQLGDIQIRMRLKVSGDKSEIRQSYIPALHPHIVKPLMDMGASAVDEVITLMDDYFLSREDWDTIVELGVDDKKDDLMLKKIPAATKTAFTRKYNSSEHPIPFHKAQDLGKAPKKLAGGPAPDLEEAYVDDVIEEASDDESKSKTSDDITKDSLIKAPKKRKATAKKSS</sequence>
<protein>
    <recommendedName>
        <fullName evidence="3 8">Replication factor C subunit 1</fullName>
    </recommendedName>
</protein>
<keyword evidence="4 8" id="KW-0235">DNA replication</keyword>
<feature type="compositionally biased region" description="Acidic residues" evidence="10">
    <location>
        <begin position="154"/>
        <end position="176"/>
    </location>
</feature>
<dbReference type="FunFam" id="1.20.272.10:FF:000005">
    <property type="entry name" value="Replication factor C subunit 1"/>
    <property type="match status" value="1"/>
</dbReference>
<dbReference type="CDD" id="cd00009">
    <property type="entry name" value="AAA"/>
    <property type="match status" value="1"/>
</dbReference>
<dbReference type="OrthoDB" id="446168at2759"/>
<dbReference type="SUPFAM" id="SSF52113">
    <property type="entry name" value="BRCT domain"/>
    <property type="match status" value="1"/>
</dbReference>
<dbReference type="Gene3D" id="1.10.8.60">
    <property type="match status" value="1"/>
</dbReference>
<dbReference type="SUPFAM" id="SSF48019">
    <property type="entry name" value="post-AAA+ oligomerization domain-like"/>
    <property type="match status" value="1"/>
</dbReference>
<dbReference type="PROSITE" id="PS50172">
    <property type="entry name" value="BRCT"/>
    <property type="match status" value="1"/>
</dbReference>
<keyword evidence="13" id="KW-1185">Reference proteome</keyword>
<dbReference type="PANTHER" id="PTHR23389">
    <property type="entry name" value="CHROMOSOME TRANSMISSION FIDELITY FACTOR 18"/>
    <property type="match status" value="1"/>
</dbReference>
<evidence type="ECO:0000256" key="6">
    <source>
        <dbReference type="ARBA" id="ARBA00022840"/>
    </source>
</evidence>
<dbReference type="EMBL" id="JANKHO010000202">
    <property type="protein sequence ID" value="KAJ3513370.1"/>
    <property type="molecule type" value="Genomic_DNA"/>
</dbReference>
<dbReference type="Gene3D" id="1.20.272.10">
    <property type="match status" value="1"/>
</dbReference>
<dbReference type="InterPro" id="IPR008921">
    <property type="entry name" value="DNA_pol3_clamp-load_cplx_C"/>
</dbReference>
<dbReference type="CDD" id="cd18140">
    <property type="entry name" value="HLD_clamp_RFC"/>
    <property type="match status" value="1"/>
</dbReference>
<comment type="subcellular location">
    <subcellularLocation>
        <location evidence="1 8">Nucleus</location>
    </subcellularLocation>
</comment>
<dbReference type="PANTHER" id="PTHR23389:SF6">
    <property type="entry name" value="REPLICATION FACTOR C SUBUNIT 1"/>
    <property type="match status" value="1"/>
</dbReference>
<dbReference type="Gene3D" id="3.40.50.10190">
    <property type="entry name" value="BRCT domain"/>
    <property type="match status" value="1"/>
</dbReference>
<dbReference type="PIRSF" id="PIRSF036578">
    <property type="entry name" value="RFC1"/>
    <property type="match status" value="1"/>
</dbReference>
<dbReference type="GO" id="GO:0003689">
    <property type="term" value="F:DNA clamp loader activity"/>
    <property type="evidence" value="ECO:0007669"/>
    <property type="project" value="UniProtKB-UniRule"/>
</dbReference>
<dbReference type="FunFam" id="3.40.50.300:FF:000395">
    <property type="entry name" value="Replication factor C subunit 1"/>
    <property type="match status" value="1"/>
</dbReference>
<evidence type="ECO:0000256" key="2">
    <source>
        <dbReference type="ARBA" id="ARBA00006116"/>
    </source>
</evidence>
<feature type="region of interest" description="Disordered" evidence="10">
    <location>
        <begin position="883"/>
        <end position="954"/>
    </location>
</feature>
<keyword evidence="9" id="KW-0175">Coiled coil</keyword>
<evidence type="ECO:0000259" key="11">
    <source>
        <dbReference type="PROSITE" id="PS50172"/>
    </source>
</evidence>
<organism evidence="12 13">
    <name type="scientific">Agrocybe chaxingu</name>
    <dbReference type="NCBI Taxonomy" id="84603"/>
    <lineage>
        <taxon>Eukaryota</taxon>
        <taxon>Fungi</taxon>
        <taxon>Dikarya</taxon>
        <taxon>Basidiomycota</taxon>
        <taxon>Agaricomycotina</taxon>
        <taxon>Agaricomycetes</taxon>
        <taxon>Agaricomycetidae</taxon>
        <taxon>Agaricales</taxon>
        <taxon>Agaricineae</taxon>
        <taxon>Strophariaceae</taxon>
        <taxon>Agrocybe</taxon>
    </lineage>
</organism>
<gene>
    <name evidence="12" type="ORF">NLJ89_g2988</name>
</gene>
<evidence type="ECO:0000256" key="8">
    <source>
        <dbReference type="PIRNR" id="PIRNR036578"/>
    </source>
</evidence>
<dbReference type="Pfam" id="PF25361">
    <property type="entry name" value="AAA_lid_RFC1"/>
    <property type="match status" value="1"/>
</dbReference>
<comment type="similarity">
    <text evidence="2 8">Belongs to the activator 1 large subunit family.</text>
</comment>
<feature type="compositionally biased region" description="Basic and acidic residues" evidence="10">
    <location>
        <begin position="924"/>
        <end position="939"/>
    </location>
</feature>
<dbReference type="InterPro" id="IPR047854">
    <property type="entry name" value="RFC_lid"/>
</dbReference>
<dbReference type="SMART" id="SM00292">
    <property type="entry name" value="BRCT"/>
    <property type="match status" value="1"/>
</dbReference>
<evidence type="ECO:0000256" key="7">
    <source>
        <dbReference type="ARBA" id="ARBA00023242"/>
    </source>
</evidence>
<dbReference type="AlphaFoldDB" id="A0A9W8MYI2"/>
<dbReference type="Pfam" id="PF08519">
    <property type="entry name" value="RFC1"/>
    <property type="match status" value="1"/>
</dbReference>
<feature type="coiled-coil region" evidence="9">
    <location>
        <begin position="330"/>
        <end position="357"/>
    </location>
</feature>
<evidence type="ECO:0000256" key="5">
    <source>
        <dbReference type="ARBA" id="ARBA00022741"/>
    </source>
</evidence>
<evidence type="ECO:0000256" key="9">
    <source>
        <dbReference type="SAM" id="Coils"/>
    </source>
</evidence>
<name>A0A9W8MYI2_9AGAR</name>
<dbReference type="GO" id="GO:0006281">
    <property type="term" value="P:DNA repair"/>
    <property type="evidence" value="ECO:0007669"/>
    <property type="project" value="InterPro"/>
</dbReference>
<dbReference type="InterPro" id="IPR036420">
    <property type="entry name" value="BRCT_dom_sf"/>
</dbReference>
<dbReference type="Proteomes" id="UP001148786">
    <property type="component" value="Unassembled WGS sequence"/>
</dbReference>
<dbReference type="GO" id="GO:0005524">
    <property type="term" value="F:ATP binding"/>
    <property type="evidence" value="ECO:0007669"/>
    <property type="project" value="UniProtKB-UniRule"/>
</dbReference>
<accession>A0A9W8MYI2</accession>
<dbReference type="InterPro" id="IPR003593">
    <property type="entry name" value="AAA+_ATPase"/>
</dbReference>
<feature type="compositionally biased region" description="Acidic residues" evidence="10">
    <location>
        <begin position="908"/>
        <end position="923"/>
    </location>
</feature>
<feature type="region of interest" description="Disordered" evidence="10">
    <location>
        <begin position="63"/>
        <end position="240"/>
    </location>
</feature>
<evidence type="ECO:0000256" key="10">
    <source>
        <dbReference type="SAM" id="MobiDB-lite"/>
    </source>
</evidence>
<dbReference type="Pfam" id="PF00004">
    <property type="entry name" value="AAA"/>
    <property type="match status" value="1"/>
</dbReference>
<dbReference type="InterPro" id="IPR012178">
    <property type="entry name" value="RFC1"/>
</dbReference>
<evidence type="ECO:0000256" key="3">
    <source>
        <dbReference type="ARBA" id="ARBA00020401"/>
    </source>
</evidence>
<evidence type="ECO:0000313" key="12">
    <source>
        <dbReference type="EMBL" id="KAJ3513370.1"/>
    </source>
</evidence>
<dbReference type="FunFam" id="1.10.8.60:FF:000021">
    <property type="entry name" value="Replication factor C subunit 1"/>
    <property type="match status" value="1"/>
</dbReference>
<dbReference type="GO" id="GO:0016887">
    <property type="term" value="F:ATP hydrolysis activity"/>
    <property type="evidence" value="ECO:0007669"/>
    <property type="project" value="InterPro"/>
</dbReference>